<dbReference type="GeneID" id="26909101"/>
<evidence type="ECO:0000313" key="1">
    <source>
        <dbReference type="EMBL" id="KPA75156.1"/>
    </source>
</evidence>
<proteinExistence type="predicted"/>
<keyword evidence="2" id="KW-1185">Reference proteome</keyword>
<sequence>MHPPSVFPPADAARPVHARPLCGAGWPPCRCPSHKKSTQQTTCKWGAPHATDRGAGPAGTHVTRAAIVVARMSAPSAAKSLRPPRVAPTARC</sequence>
<name>A0A0M9FSU7_LEPPY</name>
<dbReference type="VEuPathDB" id="TriTrypDB:LpyrH10_26_1130"/>
<comment type="caution">
    <text evidence="1">The sequence shown here is derived from an EMBL/GenBank/DDBJ whole genome shotgun (WGS) entry which is preliminary data.</text>
</comment>
<dbReference type="AlphaFoldDB" id="A0A0M9FSU7"/>
<protein>
    <submittedName>
        <fullName evidence="1">Uncharacterized protein</fullName>
    </submittedName>
</protein>
<evidence type="ECO:0000313" key="2">
    <source>
        <dbReference type="Proteomes" id="UP000037923"/>
    </source>
</evidence>
<reference evidence="1 2" key="1">
    <citation type="submission" date="2015-07" db="EMBL/GenBank/DDBJ databases">
        <title>High-quality genome of monoxenous trypanosomatid Leptomonas pyrrhocoris.</title>
        <authorList>
            <person name="Flegontov P."/>
            <person name="Butenko A."/>
            <person name="Firsov S."/>
            <person name="Vlcek C."/>
            <person name="Logacheva M.D."/>
            <person name="Field M."/>
            <person name="Filatov D."/>
            <person name="Flegontova O."/>
            <person name="Gerasimov E."/>
            <person name="Jackson A.P."/>
            <person name="Kelly S."/>
            <person name="Opperdoes F."/>
            <person name="O'Reilly A."/>
            <person name="Votypka J."/>
            <person name="Yurchenko V."/>
            <person name="Lukes J."/>
        </authorList>
    </citation>
    <scope>NUCLEOTIDE SEQUENCE [LARGE SCALE GENOMIC DNA]</scope>
    <source>
        <strain evidence="1">H10</strain>
    </source>
</reference>
<organism evidence="1 2">
    <name type="scientific">Leptomonas pyrrhocoris</name>
    <name type="common">Firebug parasite</name>
    <dbReference type="NCBI Taxonomy" id="157538"/>
    <lineage>
        <taxon>Eukaryota</taxon>
        <taxon>Discoba</taxon>
        <taxon>Euglenozoa</taxon>
        <taxon>Kinetoplastea</taxon>
        <taxon>Metakinetoplastina</taxon>
        <taxon>Trypanosomatida</taxon>
        <taxon>Trypanosomatidae</taxon>
        <taxon>Leishmaniinae</taxon>
        <taxon>Leptomonas</taxon>
    </lineage>
</organism>
<dbReference type="RefSeq" id="XP_015653595.1">
    <property type="nucleotide sequence ID" value="XM_015807937.1"/>
</dbReference>
<gene>
    <name evidence="1" type="ORF">ABB37_08818</name>
</gene>
<accession>A0A0M9FSU7</accession>
<dbReference type="EMBL" id="LGTL01000026">
    <property type="protein sequence ID" value="KPA75156.1"/>
    <property type="molecule type" value="Genomic_DNA"/>
</dbReference>
<dbReference type="Proteomes" id="UP000037923">
    <property type="component" value="Unassembled WGS sequence"/>
</dbReference>